<dbReference type="RefSeq" id="WP_303447351.1">
    <property type="nucleotide sequence ID" value="NZ_JAUONJ010000006.1"/>
</dbReference>
<dbReference type="AlphaFoldDB" id="A0AAW7WN01"/>
<evidence type="ECO:0000313" key="1">
    <source>
        <dbReference type="EMBL" id="MDO6357426.1"/>
    </source>
</evidence>
<evidence type="ECO:0000313" key="2">
    <source>
        <dbReference type="Proteomes" id="UP001170023"/>
    </source>
</evidence>
<dbReference type="EMBL" id="JAUONL010000004">
    <property type="protein sequence ID" value="MDO6357426.1"/>
    <property type="molecule type" value="Genomic_DNA"/>
</dbReference>
<reference evidence="1" key="1">
    <citation type="submission" date="2023-07" db="EMBL/GenBank/DDBJ databases">
        <title>Whole Genome Sequencing of Colonoscopy isolates.</title>
        <authorList>
            <person name="Surve S.V."/>
            <person name="Valls R.A."/>
            <person name="Barrak K.E."/>
            <person name="Gardner T.B."/>
            <person name="O'Toole G.A."/>
        </authorList>
    </citation>
    <scope>NUCLEOTIDE SEQUENCE</scope>
    <source>
        <strain evidence="1">GP0119</strain>
    </source>
</reference>
<comment type="caution">
    <text evidence="1">The sequence shown here is derived from an EMBL/GenBank/DDBJ whole genome shotgun (WGS) entry which is preliminary data.</text>
</comment>
<sequence>MVLNQVVAWFRSHVEDCMLNPVPRAAFGCAAVSGPIRGGHMALLVRYGQLLPLARDSAGR</sequence>
<gene>
    <name evidence="1" type="ORF">Q4469_06965</name>
</gene>
<organism evidence="1 2">
    <name type="scientific">Bacteroides caccae</name>
    <dbReference type="NCBI Taxonomy" id="47678"/>
    <lineage>
        <taxon>Bacteria</taxon>
        <taxon>Pseudomonadati</taxon>
        <taxon>Bacteroidota</taxon>
        <taxon>Bacteroidia</taxon>
        <taxon>Bacteroidales</taxon>
        <taxon>Bacteroidaceae</taxon>
        <taxon>Bacteroides</taxon>
    </lineage>
</organism>
<dbReference type="Proteomes" id="UP001170023">
    <property type="component" value="Unassembled WGS sequence"/>
</dbReference>
<protein>
    <submittedName>
        <fullName evidence="1">Uncharacterized protein</fullName>
    </submittedName>
</protein>
<proteinExistence type="predicted"/>
<accession>A0AAW7WN01</accession>
<name>A0AAW7WN01_9BACE</name>